<dbReference type="CDD" id="cd03257">
    <property type="entry name" value="ABC_NikE_OppD_transporters"/>
    <property type="match status" value="1"/>
</dbReference>
<dbReference type="InterPro" id="IPR050388">
    <property type="entry name" value="ABC_Ni/Peptide_Import"/>
</dbReference>
<evidence type="ECO:0000313" key="9">
    <source>
        <dbReference type="EMBL" id="SPF32974.1"/>
    </source>
</evidence>
<dbReference type="Gene3D" id="3.40.50.300">
    <property type="entry name" value="P-loop containing nucleotide triphosphate hydrolases"/>
    <property type="match status" value="1"/>
</dbReference>
<gene>
    <name evidence="9" type="primary">oppD</name>
    <name evidence="9" type="ORF">SBF1_1180026</name>
</gene>
<organism evidence="9 10">
    <name type="scientific">Candidatus Desulfosporosinus infrequens</name>
    <dbReference type="NCBI Taxonomy" id="2043169"/>
    <lineage>
        <taxon>Bacteria</taxon>
        <taxon>Bacillati</taxon>
        <taxon>Bacillota</taxon>
        <taxon>Clostridia</taxon>
        <taxon>Eubacteriales</taxon>
        <taxon>Desulfitobacteriaceae</taxon>
        <taxon>Desulfosporosinus</taxon>
    </lineage>
</organism>
<dbReference type="AlphaFoldDB" id="A0A2U3JZV8"/>
<dbReference type="Pfam" id="PF00005">
    <property type="entry name" value="ABC_tran"/>
    <property type="match status" value="1"/>
</dbReference>
<protein>
    <submittedName>
        <fullName evidence="9">Oligopeptide transporter subunit ATP-binding component of ABC superfamily</fullName>
    </submittedName>
</protein>
<keyword evidence="5" id="KW-0547">Nucleotide-binding</keyword>
<dbReference type="Proteomes" id="UP000238916">
    <property type="component" value="Unassembled WGS sequence"/>
</dbReference>
<keyword evidence="7" id="KW-0472">Membrane</keyword>
<dbReference type="InterPro" id="IPR003593">
    <property type="entry name" value="AAA+_ATPase"/>
</dbReference>
<dbReference type="FunFam" id="3.40.50.300:FF:000016">
    <property type="entry name" value="Oligopeptide ABC transporter ATP-binding component"/>
    <property type="match status" value="1"/>
</dbReference>
<dbReference type="InterPro" id="IPR003439">
    <property type="entry name" value="ABC_transporter-like_ATP-bd"/>
</dbReference>
<accession>A0A2U3JZV8</accession>
<evidence type="ECO:0000256" key="3">
    <source>
        <dbReference type="ARBA" id="ARBA00022448"/>
    </source>
</evidence>
<dbReference type="SUPFAM" id="SSF52540">
    <property type="entry name" value="P-loop containing nucleoside triphosphate hydrolases"/>
    <property type="match status" value="1"/>
</dbReference>
<keyword evidence="4" id="KW-1003">Cell membrane</keyword>
<evidence type="ECO:0000256" key="2">
    <source>
        <dbReference type="ARBA" id="ARBA00005417"/>
    </source>
</evidence>
<dbReference type="InterPro" id="IPR013563">
    <property type="entry name" value="Oligopep_ABC_C"/>
</dbReference>
<dbReference type="PANTHER" id="PTHR43297">
    <property type="entry name" value="OLIGOPEPTIDE TRANSPORT ATP-BINDING PROTEIN APPD"/>
    <property type="match status" value="1"/>
</dbReference>
<feature type="domain" description="ABC transporter" evidence="8">
    <location>
        <begin position="6"/>
        <end position="256"/>
    </location>
</feature>
<evidence type="ECO:0000313" key="10">
    <source>
        <dbReference type="Proteomes" id="UP000238916"/>
    </source>
</evidence>
<dbReference type="GO" id="GO:0005886">
    <property type="term" value="C:plasma membrane"/>
    <property type="evidence" value="ECO:0007669"/>
    <property type="project" value="UniProtKB-SubCell"/>
</dbReference>
<dbReference type="InterPro" id="IPR017871">
    <property type="entry name" value="ABC_transporter-like_CS"/>
</dbReference>
<dbReference type="GO" id="GO:0005524">
    <property type="term" value="F:ATP binding"/>
    <property type="evidence" value="ECO:0007669"/>
    <property type="project" value="UniProtKB-KW"/>
</dbReference>
<dbReference type="GO" id="GO:0015833">
    <property type="term" value="P:peptide transport"/>
    <property type="evidence" value="ECO:0007669"/>
    <property type="project" value="InterPro"/>
</dbReference>
<evidence type="ECO:0000256" key="6">
    <source>
        <dbReference type="ARBA" id="ARBA00022840"/>
    </source>
</evidence>
<sequence>MSDFILEVKDLHTYFYADAGVVKAVNGVNFNLAKGQSLGVVGESGSGKSITALSIMGLIQHPGKITQGQILLQGEDLLKKSPKELQKIRGNEIAMIFQDPMTSLNPVLRIGEQIAEAIAIHQKMKRKEAWQAALEMLKRVGIPEPEDRIKRYPHELSGGMRQRVMIAIALSCNPKVLIADEPTTALDVTIQAQILNLILKLQQDYHTATMLITHDLGVVAETCQNVMVMYAGRPIEYSDVKTVLETPKHPYTWGLLASLPKLSDDRNQRLTPIEGLPPDLANLPAGCPFVPRCPHKQPICHEKDPDGQWLNTGHFVRCHLYS</sequence>
<dbReference type="PROSITE" id="PS50893">
    <property type="entry name" value="ABC_TRANSPORTER_2"/>
    <property type="match status" value="1"/>
</dbReference>
<evidence type="ECO:0000256" key="5">
    <source>
        <dbReference type="ARBA" id="ARBA00022741"/>
    </source>
</evidence>
<evidence type="ECO:0000256" key="4">
    <source>
        <dbReference type="ARBA" id="ARBA00022475"/>
    </source>
</evidence>
<evidence type="ECO:0000256" key="7">
    <source>
        <dbReference type="ARBA" id="ARBA00023136"/>
    </source>
</evidence>
<dbReference type="SMART" id="SM00382">
    <property type="entry name" value="AAA"/>
    <property type="match status" value="1"/>
</dbReference>
<name>A0A2U3JZV8_9FIRM</name>
<dbReference type="GO" id="GO:0016887">
    <property type="term" value="F:ATP hydrolysis activity"/>
    <property type="evidence" value="ECO:0007669"/>
    <property type="project" value="InterPro"/>
</dbReference>
<evidence type="ECO:0000259" key="8">
    <source>
        <dbReference type="PROSITE" id="PS50893"/>
    </source>
</evidence>
<evidence type="ECO:0000256" key="1">
    <source>
        <dbReference type="ARBA" id="ARBA00004202"/>
    </source>
</evidence>
<keyword evidence="6 9" id="KW-0067">ATP-binding</keyword>
<dbReference type="Pfam" id="PF08352">
    <property type="entry name" value="oligo_HPY"/>
    <property type="match status" value="1"/>
</dbReference>
<comment type="subcellular location">
    <subcellularLocation>
        <location evidence="1">Cell membrane</location>
        <topology evidence="1">Peripheral membrane protein</topology>
    </subcellularLocation>
</comment>
<dbReference type="PANTHER" id="PTHR43297:SF2">
    <property type="entry name" value="DIPEPTIDE TRANSPORT ATP-BINDING PROTEIN DPPD"/>
    <property type="match status" value="1"/>
</dbReference>
<dbReference type="PROSITE" id="PS00211">
    <property type="entry name" value="ABC_TRANSPORTER_1"/>
    <property type="match status" value="1"/>
</dbReference>
<dbReference type="EMBL" id="OMOF01000022">
    <property type="protein sequence ID" value="SPF32974.1"/>
    <property type="molecule type" value="Genomic_DNA"/>
</dbReference>
<keyword evidence="3" id="KW-0813">Transport</keyword>
<proteinExistence type="inferred from homology"/>
<dbReference type="OrthoDB" id="9779287at2"/>
<dbReference type="InterPro" id="IPR027417">
    <property type="entry name" value="P-loop_NTPase"/>
</dbReference>
<comment type="similarity">
    <text evidence="2">Belongs to the ABC transporter superfamily.</text>
</comment>
<dbReference type="NCBIfam" id="TIGR01727">
    <property type="entry name" value="oligo_HPY"/>
    <property type="match status" value="1"/>
</dbReference>
<reference evidence="10" key="1">
    <citation type="submission" date="2018-02" db="EMBL/GenBank/DDBJ databases">
        <authorList>
            <person name="Hausmann B."/>
        </authorList>
    </citation>
    <scope>NUCLEOTIDE SEQUENCE [LARGE SCALE GENOMIC DNA]</scope>
    <source>
        <strain evidence="10">Peat soil MAG SbF1</strain>
    </source>
</reference>